<gene>
    <name evidence="1" type="ORF">BIW11_00997</name>
</gene>
<reference evidence="1 2" key="1">
    <citation type="journal article" date="2017" name="Gigascience">
        <title>Draft genome of the honey bee ectoparasitic mite, Tropilaelaps mercedesae, is shaped by the parasitic life history.</title>
        <authorList>
            <person name="Dong X."/>
            <person name="Armstrong S.D."/>
            <person name="Xia D."/>
            <person name="Makepeace B.L."/>
            <person name="Darby A.C."/>
            <person name="Kadowaki T."/>
        </authorList>
    </citation>
    <scope>NUCLEOTIDE SEQUENCE [LARGE SCALE GENOMIC DNA]</scope>
    <source>
        <strain evidence="1">Wuxi-XJTLU</strain>
    </source>
</reference>
<dbReference type="InParanoid" id="A0A1V9XL35"/>
<name>A0A1V9XL35_9ACAR</name>
<keyword evidence="2" id="KW-1185">Reference proteome</keyword>
<protein>
    <submittedName>
        <fullName evidence="1">Uncharacterized protein</fullName>
    </submittedName>
</protein>
<evidence type="ECO:0000313" key="2">
    <source>
        <dbReference type="Proteomes" id="UP000192247"/>
    </source>
</evidence>
<dbReference type="Proteomes" id="UP000192247">
    <property type="component" value="Unassembled WGS sequence"/>
</dbReference>
<feature type="non-terminal residue" evidence="1">
    <location>
        <position position="1"/>
    </location>
</feature>
<comment type="caution">
    <text evidence="1">The sequence shown here is derived from an EMBL/GenBank/DDBJ whole genome shotgun (WGS) entry which is preliminary data.</text>
</comment>
<accession>A0A1V9XL35</accession>
<dbReference type="EMBL" id="MNPL01008418">
    <property type="protein sequence ID" value="OQR74245.1"/>
    <property type="molecule type" value="Genomic_DNA"/>
</dbReference>
<proteinExistence type="predicted"/>
<dbReference type="AlphaFoldDB" id="A0A1V9XL35"/>
<evidence type="ECO:0000313" key="1">
    <source>
        <dbReference type="EMBL" id="OQR74245.1"/>
    </source>
</evidence>
<sequence length="77" mass="8932">EKRPSSGAVLAERLDVEQIISKCEFTTWDSFVELAARVVYLTKKLKGDPEFREVNPPEDSSPDKYYDLLVREKRSRV</sequence>
<organism evidence="1 2">
    <name type="scientific">Tropilaelaps mercedesae</name>
    <dbReference type="NCBI Taxonomy" id="418985"/>
    <lineage>
        <taxon>Eukaryota</taxon>
        <taxon>Metazoa</taxon>
        <taxon>Ecdysozoa</taxon>
        <taxon>Arthropoda</taxon>
        <taxon>Chelicerata</taxon>
        <taxon>Arachnida</taxon>
        <taxon>Acari</taxon>
        <taxon>Parasitiformes</taxon>
        <taxon>Mesostigmata</taxon>
        <taxon>Gamasina</taxon>
        <taxon>Dermanyssoidea</taxon>
        <taxon>Laelapidae</taxon>
        <taxon>Tropilaelaps</taxon>
    </lineage>
</organism>